<proteinExistence type="predicted"/>
<evidence type="ECO:0000313" key="1">
    <source>
        <dbReference type="EMBL" id="QOV05684.1"/>
    </source>
</evidence>
<dbReference type="AlphaFoldDB" id="A0A7M2QM72"/>
<sequence>MATLSDTIKPNKTYLEGLLRTALLGKTEEQYVDFFLKGLRGRLLKNPRLYRSYGPYWPEIKSLLLERGYGNFGRLIDRDIRKIYKFDRPALTLLAATLYSQERFDNGQIYSAWHLLPVAPEVDDQDYPFESCDIEVEILLRGEGKR</sequence>
<accession>A0A7M2QM72</accession>
<evidence type="ECO:0008006" key="2">
    <source>
        <dbReference type="Google" id="ProtNLM"/>
    </source>
</evidence>
<name>A0A7M2QM72_9ZZZZ</name>
<organism evidence="1">
    <name type="scientific">feces metagenome</name>
    <dbReference type="NCBI Taxonomy" id="1861841"/>
    <lineage>
        <taxon>unclassified sequences</taxon>
        <taxon>metagenomes</taxon>
        <taxon>organismal metagenomes</taxon>
    </lineage>
</organism>
<dbReference type="EMBL" id="MT993629">
    <property type="protein sequence ID" value="QOV05684.1"/>
    <property type="molecule type" value="Genomic_DNA"/>
</dbReference>
<reference evidence="1" key="1">
    <citation type="submission" date="2020-09" db="EMBL/GenBank/DDBJ databases">
        <authorList>
            <person name="Eze J.U."/>
            <person name="Rahube T.O."/>
        </authorList>
    </citation>
    <scope>NUCLEOTIDE SEQUENCE</scope>
</reference>
<protein>
    <recommendedName>
        <fullName evidence="2">Peptide-binding protein</fullName>
    </recommendedName>
</protein>